<dbReference type="PANTHER" id="PTHR44591">
    <property type="entry name" value="STRESS RESPONSE REGULATOR PROTEIN 1"/>
    <property type="match status" value="1"/>
</dbReference>
<dbReference type="CDD" id="cd00156">
    <property type="entry name" value="REC"/>
    <property type="match status" value="1"/>
</dbReference>
<dbReference type="InterPro" id="IPR050595">
    <property type="entry name" value="Bact_response_regulator"/>
</dbReference>
<feature type="modified residue" description="4-aspartylphosphate" evidence="2">
    <location>
        <position position="53"/>
    </location>
</feature>
<dbReference type="InterPro" id="IPR011006">
    <property type="entry name" value="CheY-like_superfamily"/>
</dbReference>
<dbReference type="PANTHER" id="PTHR44591:SF23">
    <property type="entry name" value="CHEY SUBFAMILY"/>
    <property type="match status" value="1"/>
</dbReference>
<evidence type="ECO:0000256" key="2">
    <source>
        <dbReference type="PROSITE-ProRule" id="PRU00169"/>
    </source>
</evidence>
<gene>
    <name evidence="4" type="ORF">ILT43_14710</name>
</gene>
<dbReference type="Proteomes" id="UP000763641">
    <property type="component" value="Unassembled WGS sequence"/>
</dbReference>
<accession>A0ABS2D9M2</accession>
<sequence length="125" mass="14043">MSKRVMLIEDEPLHRKLYTIWLQLGGHTVHTVTDERVAYVEAAKVRPDVIIADIRLPHLDGREVIRTLKARHDTNHIPVLALSVLNTIDDEDACYKAGADVFLNKRVGREALLAAVGRLCGSQRL</sequence>
<dbReference type="SUPFAM" id="SSF52172">
    <property type="entry name" value="CheY-like"/>
    <property type="match status" value="1"/>
</dbReference>
<name>A0ABS2D9M2_9SPHN</name>
<comment type="caution">
    <text evidence="4">The sequence shown here is derived from an EMBL/GenBank/DDBJ whole genome shotgun (WGS) entry which is preliminary data.</text>
</comment>
<evidence type="ECO:0000259" key="3">
    <source>
        <dbReference type="PROSITE" id="PS50110"/>
    </source>
</evidence>
<dbReference type="InterPro" id="IPR001789">
    <property type="entry name" value="Sig_transdc_resp-reg_receiver"/>
</dbReference>
<evidence type="ECO:0000256" key="1">
    <source>
        <dbReference type="ARBA" id="ARBA00022553"/>
    </source>
</evidence>
<feature type="domain" description="Response regulatory" evidence="3">
    <location>
        <begin position="4"/>
        <end position="120"/>
    </location>
</feature>
<dbReference type="SMART" id="SM00448">
    <property type="entry name" value="REC"/>
    <property type="match status" value="1"/>
</dbReference>
<keyword evidence="1 2" id="KW-0597">Phosphoprotein</keyword>
<dbReference type="RefSeq" id="WP_204199734.1">
    <property type="nucleotide sequence ID" value="NZ_JAFEMC010000004.1"/>
</dbReference>
<evidence type="ECO:0000313" key="5">
    <source>
        <dbReference type="Proteomes" id="UP000763641"/>
    </source>
</evidence>
<evidence type="ECO:0000313" key="4">
    <source>
        <dbReference type="EMBL" id="MBM6577631.1"/>
    </source>
</evidence>
<reference evidence="4 5" key="1">
    <citation type="submission" date="2020-12" db="EMBL/GenBank/DDBJ databases">
        <title>Sphingomonas sp.</title>
        <authorList>
            <person name="Kim M.K."/>
        </authorList>
    </citation>
    <scope>NUCLEOTIDE SEQUENCE [LARGE SCALE GENOMIC DNA]</scope>
    <source>
        <strain evidence="4 5">BT552</strain>
    </source>
</reference>
<dbReference type="PROSITE" id="PS50110">
    <property type="entry name" value="RESPONSE_REGULATORY"/>
    <property type="match status" value="1"/>
</dbReference>
<dbReference type="Gene3D" id="3.40.50.2300">
    <property type="match status" value="1"/>
</dbReference>
<proteinExistence type="predicted"/>
<dbReference type="EMBL" id="JAFEMC010000004">
    <property type="protein sequence ID" value="MBM6577631.1"/>
    <property type="molecule type" value="Genomic_DNA"/>
</dbReference>
<protein>
    <submittedName>
        <fullName evidence="4">Response regulator</fullName>
    </submittedName>
</protein>
<keyword evidence="5" id="KW-1185">Reference proteome</keyword>
<organism evidence="4 5">
    <name type="scientific">Sphingomonas longa</name>
    <dbReference type="NCBI Taxonomy" id="2778730"/>
    <lineage>
        <taxon>Bacteria</taxon>
        <taxon>Pseudomonadati</taxon>
        <taxon>Pseudomonadota</taxon>
        <taxon>Alphaproteobacteria</taxon>
        <taxon>Sphingomonadales</taxon>
        <taxon>Sphingomonadaceae</taxon>
        <taxon>Sphingomonas</taxon>
    </lineage>
</organism>
<dbReference type="Pfam" id="PF00072">
    <property type="entry name" value="Response_reg"/>
    <property type="match status" value="1"/>
</dbReference>